<organism evidence="6 8">
    <name type="scientific">Medicago truncatula</name>
    <name type="common">Barrel medic</name>
    <name type="synonym">Medicago tribuloides</name>
    <dbReference type="NCBI Taxonomy" id="3880"/>
    <lineage>
        <taxon>Eukaryota</taxon>
        <taxon>Viridiplantae</taxon>
        <taxon>Streptophyta</taxon>
        <taxon>Embryophyta</taxon>
        <taxon>Tracheophyta</taxon>
        <taxon>Spermatophyta</taxon>
        <taxon>Magnoliopsida</taxon>
        <taxon>eudicotyledons</taxon>
        <taxon>Gunneridae</taxon>
        <taxon>Pentapetalae</taxon>
        <taxon>rosids</taxon>
        <taxon>fabids</taxon>
        <taxon>Fabales</taxon>
        <taxon>Fabaceae</taxon>
        <taxon>Papilionoideae</taxon>
        <taxon>50 kb inversion clade</taxon>
        <taxon>NPAAA clade</taxon>
        <taxon>Hologalegina</taxon>
        <taxon>IRL clade</taxon>
        <taxon>Trifolieae</taxon>
        <taxon>Medicago</taxon>
    </lineage>
</organism>
<dbReference type="GO" id="GO:0000724">
    <property type="term" value="P:double-strand break repair via homologous recombination"/>
    <property type="evidence" value="ECO:0007669"/>
    <property type="project" value="UniProtKB-ARBA"/>
</dbReference>
<dbReference type="SUPFAM" id="SSF47113">
    <property type="entry name" value="Histone-fold"/>
    <property type="match status" value="1"/>
</dbReference>
<dbReference type="InterPro" id="IPR009072">
    <property type="entry name" value="Histone-fold"/>
</dbReference>
<comment type="similarity">
    <text evidence="1 3">Belongs to the nucleosome assembly protein (NAP) family.</text>
</comment>
<evidence type="ECO:0000256" key="3">
    <source>
        <dbReference type="RuleBase" id="RU003876"/>
    </source>
</evidence>
<dbReference type="PaxDb" id="3880-AES91590"/>
<dbReference type="PANTHER" id="PTHR11875">
    <property type="entry name" value="TESTIS-SPECIFIC Y-ENCODED PROTEIN"/>
    <property type="match status" value="1"/>
</dbReference>
<evidence type="ECO:0000313" key="7">
    <source>
        <dbReference type="EnsemblPlants" id="AES91590"/>
    </source>
</evidence>
<dbReference type="Gene3D" id="1.10.20.10">
    <property type="entry name" value="Histone, subunit A"/>
    <property type="match status" value="1"/>
</dbReference>
<gene>
    <name evidence="7" type="primary">11441235</name>
    <name evidence="6" type="ordered locus">MTR_4g115160</name>
</gene>
<reference evidence="6 8" key="2">
    <citation type="journal article" date="2014" name="BMC Genomics">
        <title>An improved genome release (version Mt4.0) for the model legume Medicago truncatula.</title>
        <authorList>
            <person name="Tang H."/>
            <person name="Krishnakumar V."/>
            <person name="Bidwell S."/>
            <person name="Rosen B."/>
            <person name="Chan A."/>
            <person name="Zhou S."/>
            <person name="Gentzbittel L."/>
            <person name="Childs K.L."/>
            <person name="Yandell M."/>
            <person name="Gundlach H."/>
            <person name="Mayer K.F."/>
            <person name="Schwartz D.C."/>
            <person name="Town C.D."/>
        </authorList>
    </citation>
    <scope>GENOME REANNOTATION</scope>
    <source>
        <strain evidence="7 8">cv. Jemalong A17</strain>
    </source>
</reference>
<dbReference type="GO" id="GO:0046982">
    <property type="term" value="F:protein heterodimerization activity"/>
    <property type="evidence" value="ECO:0007669"/>
    <property type="project" value="InterPro"/>
</dbReference>
<evidence type="ECO:0000313" key="8">
    <source>
        <dbReference type="Proteomes" id="UP000002051"/>
    </source>
</evidence>
<evidence type="ECO:0000256" key="2">
    <source>
        <dbReference type="ARBA" id="ARBA00023186"/>
    </source>
</evidence>
<keyword evidence="2" id="KW-0143">Chaperone</keyword>
<keyword evidence="4" id="KW-0175">Coiled coil</keyword>
<dbReference type="InterPro" id="IPR002164">
    <property type="entry name" value="NAP_family"/>
</dbReference>
<dbReference type="eggNOG" id="KOG1508">
    <property type="taxonomic scope" value="Eukaryota"/>
</dbReference>
<dbReference type="OrthoDB" id="19419at2759"/>
<dbReference type="KEGG" id="mtr:11441235"/>
<dbReference type="GO" id="GO:0005634">
    <property type="term" value="C:nucleus"/>
    <property type="evidence" value="ECO:0007669"/>
    <property type="project" value="InterPro"/>
</dbReference>
<dbReference type="HOGENOM" id="CLU_051687_0_0_1"/>
<dbReference type="AlphaFoldDB" id="G7JE82"/>
<protein>
    <submittedName>
        <fullName evidence="6">Nucleosome assembly protein</fullName>
    </submittedName>
</protein>
<accession>G7JE82</accession>
<feature type="region of interest" description="Disordered" evidence="5">
    <location>
        <begin position="324"/>
        <end position="355"/>
    </location>
</feature>
<dbReference type="SUPFAM" id="SSF143113">
    <property type="entry name" value="NAP-like"/>
    <property type="match status" value="1"/>
</dbReference>
<name>G7JE82_MEDTR</name>
<dbReference type="Proteomes" id="UP000002051">
    <property type="component" value="Chromosome 4"/>
</dbReference>
<dbReference type="ExpressionAtlas" id="G7JE82">
    <property type="expression patterns" value="differential"/>
</dbReference>
<sequence length="355" mass="41227">MEQPPMEKKARKKIEWFLFGRQVYSAHKKLNPDLSISIGAVKFAANILNNMLKKLTEEAVKIESNTLDVKEMHAVVNQVFPEKMAKLAHQHGLNAVPKDAKKIRRTKKQKVTRNPKQVDPQLALSIENLQKIQDDLAELNDKKYDQLREIEQKLNETIDPVYIKRDEMIKSIPNFWLNAFLRHPTLKKVMNEEDQKIFKYLSSLDIRAHKDIKSACTTFTLKFNPNPYFEDSKLSKIFTYLLEGTTDHPLRWKVGNITATPIRWKEVKGIPDGTDHEEKGNNRAPVDVRFLSWFCDCEQKDDMAYIDYAVANIFANPLAYLKNEEPDVKDADDEEKDEDDYEEKDDDKGVDEEGN</sequence>
<dbReference type="InterPro" id="IPR037231">
    <property type="entry name" value="NAP-like_sf"/>
</dbReference>
<evidence type="ECO:0000313" key="6">
    <source>
        <dbReference type="EMBL" id="AES91590.1"/>
    </source>
</evidence>
<dbReference type="Pfam" id="PF00956">
    <property type="entry name" value="NAP"/>
    <property type="match status" value="1"/>
</dbReference>
<keyword evidence="8" id="KW-1185">Reference proteome</keyword>
<evidence type="ECO:0000256" key="5">
    <source>
        <dbReference type="SAM" id="MobiDB-lite"/>
    </source>
</evidence>
<dbReference type="EMBL" id="CM001220">
    <property type="protein sequence ID" value="AES91590.1"/>
    <property type="molecule type" value="Genomic_DNA"/>
</dbReference>
<reference evidence="6 8" key="1">
    <citation type="journal article" date="2011" name="Nature">
        <title>The Medicago genome provides insight into the evolution of rhizobial symbioses.</title>
        <authorList>
            <person name="Young N.D."/>
            <person name="Debelle F."/>
            <person name="Oldroyd G.E."/>
            <person name="Geurts R."/>
            <person name="Cannon S.B."/>
            <person name="Udvardi M.K."/>
            <person name="Benedito V.A."/>
            <person name="Mayer K.F."/>
            <person name="Gouzy J."/>
            <person name="Schoof H."/>
            <person name="Van de Peer Y."/>
            <person name="Proost S."/>
            <person name="Cook D.R."/>
            <person name="Meyers B.C."/>
            <person name="Spannagl M."/>
            <person name="Cheung F."/>
            <person name="De Mita S."/>
            <person name="Krishnakumar V."/>
            <person name="Gundlach H."/>
            <person name="Zhou S."/>
            <person name="Mudge J."/>
            <person name="Bharti A.K."/>
            <person name="Murray J.D."/>
            <person name="Naoumkina M.A."/>
            <person name="Rosen B."/>
            <person name="Silverstein K.A."/>
            <person name="Tang H."/>
            <person name="Rombauts S."/>
            <person name="Zhao P.X."/>
            <person name="Zhou P."/>
            <person name="Barbe V."/>
            <person name="Bardou P."/>
            <person name="Bechner M."/>
            <person name="Bellec A."/>
            <person name="Berger A."/>
            <person name="Berges H."/>
            <person name="Bidwell S."/>
            <person name="Bisseling T."/>
            <person name="Choisne N."/>
            <person name="Couloux A."/>
            <person name="Denny R."/>
            <person name="Deshpande S."/>
            <person name="Dai X."/>
            <person name="Doyle J.J."/>
            <person name="Dudez A.M."/>
            <person name="Farmer A.D."/>
            <person name="Fouteau S."/>
            <person name="Franken C."/>
            <person name="Gibelin C."/>
            <person name="Gish J."/>
            <person name="Goldstein S."/>
            <person name="Gonzalez A.J."/>
            <person name="Green P.J."/>
            <person name="Hallab A."/>
            <person name="Hartog M."/>
            <person name="Hua A."/>
            <person name="Humphray S.J."/>
            <person name="Jeong D.H."/>
            <person name="Jing Y."/>
            <person name="Jocker A."/>
            <person name="Kenton S.M."/>
            <person name="Kim D.J."/>
            <person name="Klee K."/>
            <person name="Lai H."/>
            <person name="Lang C."/>
            <person name="Lin S."/>
            <person name="Macmil S.L."/>
            <person name="Magdelenat G."/>
            <person name="Matthews L."/>
            <person name="McCorrison J."/>
            <person name="Monaghan E.L."/>
            <person name="Mun J.H."/>
            <person name="Najar F.Z."/>
            <person name="Nicholson C."/>
            <person name="Noirot C."/>
            <person name="O'Bleness M."/>
            <person name="Paule C.R."/>
            <person name="Poulain J."/>
            <person name="Prion F."/>
            <person name="Qin B."/>
            <person name="Qu C."/>
            <person name="Retzel E.F."/>
            <person name="Riddle C."/>
            <person name="Sallet E."/>
            <person name="Samain S."/>
            <person name="Samson N."/>
            <person name="Sanders I."/>
            <person name="Saurat O."/>
            <person name="Scarpelli C."/>
            <person name="Schiex T."/>
            <person name="Segurens B."/>
            <person name="Severin A.J."/>
            <person name="Sherrier D.J."/>
            <person name="Shi R."/>
            <person name="Sims S."/>
            <person name="Singer S.R."/>
            <person name="Sinharoy S."/>
            <person name="Sterck L."/>
            <person name="Viollet A."/>
            <person name="Wang B.B."/>
            <person name="Wang K."/>
            <person name="Wang M."/>
            <person name="Wang X."/>
            <person name="Warfsmann J."/>
            <person name="Weissenbach J."/>
            <person name="White D.D."/>
            <person name="White J.D."/>
            <person name="Wiley G.B."/>
            <person name="Wincker P."/>
            <person name="Xing Y."/>
            <person name="Yang L."/>
            <person name="Yao Z."/>
            <person name="Ying F."/>
            <person name="Zhai J."/>
            <person name="Zhou L."/>
            <person name="Zuber A."/>
            <person name="Denarie J."/>
            <person name="Dixon R.A."/>
            <person name="May G.D."/>
            <person name="Schwartz D.C."/>
            <person name="Rogers J."/>
            <person name="Quetier F."/>
            <person name="Town C.D."/>
            <person name="Roe B.A."/>
        </authorList>
    </citation>
    <scope>NUCLEOTIDE SEQUENCE [LARGE SCALE GENOMIC DNA]</scope>
    <source>
        <strain evidence="6">A17</strain>
        <strain evidence="7 8">cv. Jemalong A17</strain>
    </source>
</reference>
<dbReference type="OMA" id="VCHDNEK"/>
<feature type="coiled-coil region" evidence="4">
    <location>
        <begin position="122"/>
        <end position="156"/>
    </location>
</feature>
<evidence type="ECO:0000256" key="1">
    <source>
        <dbReference type="ARBA" id="ARBA00009947"/>
    </source>
</evidence>
<dbReference type="GO" id="GO:0006334">
    <property type="term" value="P:nucleosome assembly"/>
    <property type="evidence" value="ECO:0007669"/>
    <property type="project" value="InterPro"/>
</dbReference>
<reference evidence="7" key="3">
    <citation type="submission" date="2015-04" db="UniProtKB">
        <authorList>
            <consortium name="EnsemblPlants"/>
        </authorList>
    </citation>
    <scope>IDENTIFICATION</scope>
    <source>
        <strain evidence="7">cv. Jemalong A17</strain>
    </source>
</reference>
<dbReference type="Gene3D" id="3.30.1120.90">
    <property type="entry name" value="Nucleosome assembly protein"/>
    <property type="match status" value="1"/>
</dbReference>
<dbReference type="GO" id="GO:0042393">
    <property type="term" value="F:histone binding"/>
    <property type="evidence" value="ECO:0007669"/>
    <property type="project" value="UniProtKB-ARBA"/>
</dbReference>
<dbReference type="EnsemblPlants" id="AES91590">
    <property type="protein sequence ID" value="AES91590"/>
    <property type="gene ID" value="MTR_4g115160"/>
</dbReference>
<dbReference type="Gene3D" id="1.20.5.1500">
    <property type="match status" value="1"/>
</dbReference>
<evidence type="ECO:0000256" key="4">
    <source>
        <dbReference type="SAM" id="Coils"/>
    </source>
</evidence>
<proteinExistence type="inferred from homology"/>
<feature type="compositionally biased region" description="Acidic residues" evidence="5">
    <location>
        <begin position="330"/>
        <end position="355"/>
    </location>
</feature>